<accession>A0ABW6H2W7</accession>
<evidence type="ECO:0000313" key="3">
    <source>
        <dbReference type="EMBL" id="MFE1750960.1"/>
    </source>
</evidence>
<feature type="chain" id="PRO_5046401757" description="Lipoprotein" evidence="2">
    <location>
        <begin position="25"/>
        <end position="311"/>
    </location>
</feature>
<evidence type="ECO:0000256" key="1">
    <source>
        <dbReference type="SAM" id="MobiDB-lite"/>
    </source>
</evidence>
<protein>
    <recommendedName>
        <fullName evidence="5">Lipoprotein</fullName>
    </recommendedName>
</protein>
<organism evidence="3 4">
    <name type="scientific">Streptomyces anandii</name>
    <dbReference type="NCBI Taxonomy" id="285454"/>
    <lineage>
        <taxon>Bacteria</taxon>
        <taxon>Bacillati</taxon>
        <taxon>Actinomycetota</taxon>
        <taxon>Actinomycetes</taxon>
        <taxon>Kitasatosporales</taxon>
        <taxon>Streptomycetaceae</taxon>
        <taxon>Streptomyces</taxon>
    </lineage>
</organism>
<feature type="signal peptide" evidence="2">
    <location>
        <begin position="1"/>
        <end position="24"/>
    </location>
</feature>
<gene>
    <name evidence="3" type="ORF">ACFW88_10535</name>
</gene>
<feature type="compositionally biased region" description="Low complexity" evidence="1">
    <location>
        <begin position="40"/>
        <end position="52"/>
    </location>
</feature>
<sequence length="311" mass="33753">MHSSRYVRHLGMCLAAALMAGGLAGCSADAVRPAHPAPRARPSVTPSPSGPAATARARALLLPYDRYELTPGDLATVQAAEDAVMVSCMRAQGRSWTPLPAATDADPPNRARYGVIEADVAARYGYHQPPSPPGVAGRGTAEDARNARLTQADADAAFGKPGASQSVGGCWKTAHDALREDVPKSPHNVLDELTTSSFDDSLKDSRVRHALSRWSACMKKSGYSYGTPLDAAADSKWQKTDRPSRQETSVALADVRCKERTRLVEEWSAVERAWQREFIRERPGQFRALALAKDTWLRAARAALRDTTRRH</sequence>
<evidence type="ECO:0008006" key="5">
    <source>
        <dbReference type="Google" id="ProtNLM"/>
    </source>
</evidence>
<keyword evidence="2" id="KW-0732">Signal</keyword>
<keyword evidence="4" id="KW-1185">Reference proteome</keyword>
<comment type="caution">
    <text evidence="3">The sequence shown here is derived from an EMBL/GenBank/DDBJ whole genome shotgun (WGS) entry which is preliminary data.</text>
</comment>
<dbReference type="Proteomes" id="UP001599756">
    <property type="component" value="Unassembled WGS sequence"/>
</dbReference>
<dbReference type="RefSeq" id="WP_381840663.1">
    <property type="nucleotide sequence ID" value="NZ_JBHYTS010000012.1"/>
</dbReference>
<evidence type="ECO:0000313" key="4">
    <source>
        <dbReference type="Proteomes" id="UP001599756"/>
    </source>
</evidence>
<evidence type="ECO:0000256" key="2">
    <source>
        <dbReference type="SAM" id="SignalP"/>
    </source>
</evidence>
<name>A0ABW6H2W7_9ACTN</name>
<feature type="region of interest" description="Disordered" evidence="1">
    <location>
        <begin position="30"/>
        <end position="52"/>
    </location>
</feature>
<dbReference type="EMBL" id="JBHYTS010000012">
    <property type="protein sequence ID" value="MFE1750960.1"/>
    <property type="molecule type" value="Genomic_DNA"/>
</dbReference>
<proteinExistence type="predicted"/>
<reference evidence="3 4" key="1">
    <citation type="submission" date="2024-09" db="EMBL/GenBank/DDBJ databases">
        <title>The Natural Products Discovery Center: Release of the First 8490 Sequenced Strains for Exploring Actinobacteria Biosynthetic Diversity.</title>
        <authorList>
            <person name="Kalkreuter E."/>
            <person name="Kautsar S.A."/>
            <person name="Yang D."/>
            <person name="Bader C.D."/>
            <person name="Teijaro C.N."/>
            <person name="Fluegel L."/>
            <person name="Davis C.M."/>
            <person name="Simpson J.R."/>
            <person name="Lauterbach L."/>
            <person name="Steele A.D."/>
            <person name="Gui C."/>
            <person name="Meng S."/>
            <person name="Li G."/>
            <person name="Viehrig K."/>
            <person name="Ye F."/>
            <person name="Su P."/>
            <person name="Kiefer A.F."/>
            <person name="Nichols A."/>
            <person name="Cepeda A.J."/>
            <person name="Yan W."/>
            <person name="Fan B."/>
            <person name="Jiang Y."/>
            <person name="Adhikari A."/>
            <person name="Zheng C.-J."/>
            <person name="Schuster L."/>
            <person name="Cowan T.M."/>
            <person name="Smanski M.J."/>
            <person name="Chevrette M.G."/>
            <person name="De Carvalho L.P.S."/>
            <person name="Shen B."/>
        </authorList>
    </citation>
    <scope>NUCLEOTIDE SEQUENCE [LARGE SCALE GENOMIC DNA]</scope>
    <source>
        <strain evidence="3 4">NPDC059500</strain>
    </source>
</reference>
<dbReference type="PROSITE" id="PS51257">
    <property type="entry name" value="PROKAR_LIPOPROTEIN"/>
    <property type="match status" value="1"/>
</dbReference>